<dbReference type="InterPro" id="IPR017853">
    <property type="entry name" value="GH"/>
</dbReference>
<dbReference type="Gene3D" id="3.20.20.80">
    <property type="entry name" value="Glycosidases"/>
    <property type="match status" value="1"/>
</dbReference>
<evidence type="ECO:0000313" key="4">
    <source>
        <dbReference type="Proteomes" id="UP001501414"/>
    </source>
</evidence>
<dbReference type="InterPro" id="IPR045857">
    <property type="entry name" value="O16G_dom_2"/>
</dbReference>
<protein>
    <submittedName>
        <fullName evidence="3">Glycoside hydrolase family 13 protein</fullName>
    </submittedName>
</protein>
<keyword evidence="3" id="KW-0378">Hydrolase</keyword>
<evidence type="ECO:0000256" key="1">
    <source>
        <dbReference type="ARBA" id="ARBA00008061"/>
    </source>
</evidence>
<accession>A0ABP4IKK3</accession>
<feature type="domain" description="Glycosyl hydrolase family 13 catalytic" evidence="2">
    <location>
        <begin position="24"/>
        <end position="433"/>
    </location>
</feature>
<dbReference type="PANTHER" id="PTHR10357">
    <property type="entry name" value="ALPHA-AMYLASE FAMILY MEMBER"/>
    <property type="match status" value="1"/>
</dbReference>
<evidence type="ECO:0000313" key="3">
    <source>
        <dbReference type="EMBL" id="GAA1389949.1"/>
    </source>
</evidence>
<comment type="caution">
    <text evidence="3">The sequence shown here is derived from an EMBL/GenBank/DDBJ whole genome shotgun (WGS) entry which is preliminary data.</text>
</comment>
<dbReference type="SMART" id="SM00642">
    <property type="entry name" value="Aamy"/>
    <property type="match status" value="1"/>
</dbReference>
<dbReference type="SUPFAM" id="SSF51445">
    <property type="entry name" value="(Trans)glycosidases"/>
    <property type="match status" value="1"/>
</dbReference>
<organism evidence="3 4">
    <name type="scientific">Pseudonocardia kongjuensis</name>
    <dbReference type="NCBI Taxonomy" id="102227"/>
    <lineage>
        <taxon>Bacteria</taxon>
        <taxon>Bacillati</taxon>
        <taxon>Actinomycetota</taxon>
        <taxon>Actinomycetes</taxon>
        <taxon>Pseudonocardiales</taxon>
        <taxon>Pseudonocardiaceae</taxon>
        <taxon>Pseudonocardia</taxon>
    </lineage>
</organism>
<dbReference type="CDD" id="cd11332">
    <property type="entry name" value="AmyAc_OligoGlu_TS"/>
    <property type="match status" value="1"/>
</dbReference>
<name>A0ABP4IKK3_9PSEU</name>
<dbReference type="EMBL" id="BAAAJK010000010">
    <property type="protein sequence ID" value="GAA1389949.1"/>
    <property type="molecule type" value="Genomic_DNA"/>
</dbReference>
<sequence length="567" mass="62706">MTAHDPARSPEATAEWWRNAVVYQVYIRSFADGNGDGTGDIAGLRNRLDHLARLGVDAIWINPWYPSPLADGGYDVADYRAVNPMFGDTAQAEALIAEAHERGIRVLLDIVPNHHSDEHAWFREALAAGPGSPERERYLFRDGRGPDGAEPPNNWRSMFGGPAWERLPEHGTDGADRTDGQWYLHLFDVRQPDVNWEHPEVRADFEETLRFWFDRGVDGFRVDVANAMVKEPGLPDVVEGVNDAQDGGHPYLDRDGVHEVFRSWRRIGDSYDPPRVFVAEAWVPDPERLARYLRPDELHTAFSFNFLTAAWLAEDLRSHIDDAITENSAVGAPATWVLSNHDVCRHPNRLSRKPEAGRGWNLDDVLDLPADPGLGLRRARAATLLMLALPGTAYLYQGEELGLPEVEDIPVDRLDDPTWELSGHTLRGRDGCRVPLPWVAGEPWHGFSDVRPTGPGPWLPQPDVFARHAADVQAADPDSVLNLYRDALALRRAHPALGGGTLSWQPSPEGTLAFTRVSDDGDGGFTALVNVSSAPVSLPEDAEVMLTSGPLTARGEVPADTAVWLRS</sequence>
<comment type="similarity">
    <text evidence="1">Belongs to the glycosyl hydrolase 13 family.</text>
</comment>
<reference evidence="4" key="1">
    <citation type="journal article" date="2019" name="Int. J. Syst. Evol. Microbiol.">
        <title>The Global Catalogue of Microorganisms (GCM) 10K type strain sequencing project: providing services to taxonomists for standard genome sequencing and annotation.</title>
        <authorList>
            <consortium name="The Broad Institute Genomics Platform"/>
            <consortium name="The Broad Institute Genome Sequencing Center for Infectious Disease"/>
            <person name="Wu L."/>
            <person name="Ma J."/>
        </authorList>
    </citation>
    <scope>NUCLEOTIDE SEQUENCE [LARGE SCALE GENOMIC DNA]</scope>
    <source>
        <strain evidence="4">JCM 11896</strain>
    </source>
</reference>
<evidence type="ECO:0000259" key="2">
    <source>
        <dbReference type="SMART" id="SM00642"/>
    </source>
</evidence>
<keyword evidence="4" id="KW-1185">Reference proteome</keyword>
<dbReference type="Proteomes" id="UP001501414">
    <property type="component" value="Unassembled WGS sequence"/>
</dbReference>
<gene>
    <name evidence="3" type="ORF">GCM10009613_29770</name>
</gene>
<dbReference type="RefSeq" id="WP_344022664.1">
    <property type="nucleotide sequence ID" value="NZ_BAAAJK010000010.1"/>
</dbReference>
<proteinExistence type="inferred from homology"/>
<dbReference type="GO" id="GO:0016787">
    <property type="term" value="F:hydrolase activity"/>
    <property type="evidence" value="ECO:0007669"/>
    <property type="project" value="UniProtKB-KW"/>
</dbReference>
<dbReference type="Gene3D" id="3.90.400.10">
    <property type="entry name" value="Oligo-1,6-glucosidase, Domain 2"/>
    <property type="match status" value="1"/>
</dbReference>
<dbReference type="Pfam" id="PF00128">
    <property type="entry name" value="Alpha-amylase"/>
    <property type="match status" value="1"/>
</dbReference>
<dbReference type="InterPro" id="IPR006047">
    <property type="entry name" value="GH13_cat_dom"/>
</dbReference>
<dbReference type="PANTHER" id="PTHR10357:SF179">
    <property type="entry name" value="NEUTRAL AND BASIC AMINO ACID TRANSPORT PROTEIN RBAT"/>
    <property type="match status" value="1"/>
</dbReference>